<dbReference type="AlphaFoldDB" id="N6W6X5"/>
<evidence type="ECO:0000313" key="2">
    <source>
        <dbReference type="Proteomes" id="UP000013015"/>
    </source>
</evidence>
<accession>N6W6X5</accession>
<dbReference type="RefSeq" id="WP_005962565.1">
    <property type="nucleotide sequence ID" value="NZ_CP040505.1"/>
</dbReference>
<organism evidence="1 2">
    <name type="scientific">Schaalia cardiffensis F0333</name>
    <dbReference type="NCBI Taxonomy" id="888050"/>
    <lineage>
        <taxon>Bacteria</taxon>
        <taxon>Bacillati</taxon>
        <taxon>Actinomycetota</taxon>
        <taxon>Actinomycetes</taxon>
        <taxon>Actinomycetales</taxon>
        <taxon>Actinomycetaceae</taxon>
        <taxon>Schaalia</taxon>
    </lineage>
</organism>
<proteinExistence type="predicted"/>
<reference evidence="1 2" key="1">
    <citation type="submission" date="2013-03" db="EMBL/GenBank/DDBJ databases">
        <title>Reference genome for the Human Microbiome Project.</title>
        <authorList>
            <person name="Aqrawi P."/>
            <person name="Ayvaz T."/>
            <person name="Bess C."/>
            <person name="Blankenburg K."/>
            <person name="Coyle M."/>
            <person name="Deng J."/>
            <person name="Forbes L."/>
            <person name="Fowler G."/>
            <person name="Francisco L."/>
            <person name="Fu Q."/>
            <person name="Gibbs R."/>
            <person name="Gross S."/>
            <person name="Gubbala S."/>
            <person name="Hale W."/>
            <person name="Hemphill L."/>
            <person name="Highlander S."/>
            <person name="Hirani K."/>
            <person name="Jackson L."/>
            <person name="Jakkamsetti A."/>
            <person name="Javaid M."/>
            <person name="Jayaseelan J.C."/>
            <person name="Jiang H."/>
            <person name="Joshi V."/>
            <person name="Korchina V."/>
            <person name="Kovar C."/>
            <person name="Lara F."/>
            <person name="Lee S."/>
            <person name="Liu Y."/>
            <person name="Mata R."/>
            <person name="Mathew T."/>
            <person name="Munidasa M."/>
            <person name="Muzny D."/>
            <person name="Nazareth L."/>
            <person name="Ngo R."/>
            <person name="Nguyen L."/>
            <person name="Nguyen N."/>
            <person name="Okwuonu G."/>
            <person name="Ongeri F."/>
            <person name="Palculict T."/>
            <person name="Patil S."/>
            <person name="Petrosino J."/>
            <person name="Pham C."/>
            <person name="Pham P."/>
            <person name="Pu L.-L."/>
            <person name="Qin X."/>
            <person name="Qu J."/>
            <person name="Reid J."/>
            <person name="Ross M."/>
            <person name="Ruth R."/>
            <person name="Saada N."/>
            <person name="San Lucas F."/>
            <person name="Santibanez J."/>
            <person name="Shang Y."/>
            <person name="Simmons D."/>
            <person name="Song X.-Z."/>
            <person name="Tang L.-Y."/>
            <person name="Thornton R."/>
            <person name="Warren J."/>
            <person name="Weissenberger G."/>
            <person name="Wilczek-Boney K."/>
            <person name="Worley K."/>
            <person name="Youmans B."/>
            <person name="Zhang J."/>
            <person name="Zhang L."/>
            <person name="Zhao Z."/>
            <person name="Zhou C."/>
            <person name="Zhu D."/>
            <person name="Zhu Y."/>
        </authorList>
    </citation>
    <scope>NUCLEOTIDE SEQUENCE [LARGE SCALE GENOMIC DNA]</scope>
    <source>
        <strain evidence="1 2">F0333</strain>
    </source>
</reference>
<comment type="caution">
    <text evidence="1">The sequence shown here is derived from an EMBL/GenBank/DDBJ whole genome shotgun (WGS) entry which is preliminary data.</text>
</comment>
<protein>
    <submittedName>
        <fullName evidence="1">Uncharacterized protein</fullName>
    </submittedName>
</protein>
<sequence length="120" mass="12353">MSAGVLIAAQDARDNLRIVAAELEGAVCRLGLERFDGWEGNAAQGARSRLVELCSMLESARSQAEFALNEAEARVQFVEDSLAAAAFAGASSSGGAFFGSGFASLADSDAELFGASVMGR</sequence>
<dbReference type="EMBL" id="AQHZ01000015">
    <property type="protein sequence ID" value="ENO18260.1"/>
    <property type="molecule type" value="Genomic_DNA"/>
</dbReference>
<evidence type="ECO:0000313" key="1">
    <source>
        <dbReference type="EMBL" id="ENO18260.1"/>
    </source>
</evidence>
<dbReference type="PATRIC" id="fig|888050.3.peg.785"/>
<keyword evidence="2" id="KW-1185">Reference proteome</keyword>
<gene>
    <name evidence="1" type="ORF">HMPREF9004_0829</name>
</gene>
<name>N6W6X5_9ACTO</name>
<dbReference type="Proteomes" id="UP000013015">
    <property type="component" value="Unassembled WGS sequence"/>
</dbReference>
<dbReference type="STRING" id="888050.HMPREF9004_0829"/>
<dbReference type="HOGENOM" id="CLU_2044645_0_0_11"/>